<protein>
    <submittedName>
        <fullName evidence="1">Uncharacterized protein</fullName>
    </submittedName>
</protein>
<sequence length="191" mass="20962">MITSYFSKHGLLSIEIKNKTPCAESFVSLILASPVVRFRCPAATSLEGGTRTEILPGYPSLDRGSREAEVFSSPTVVRFRCPAATSLEGGTRTEILPGYPSLDRGSREAEVGFEPRTFRRLEREFADRKVRGSNEPSATRLPLSRLGQPDSIPALVLPSGGMAARHRKGATAERPGDNQLDFRRHLLKLNP</sequence>
<dbReference type="GeneID" id="20317662"/>
<dbReference type="AlphaFoldDB" id="A0A074ZRE5"/>
<dbReference type="OrthoDB" id="191995at2759"/>
<accession>A0A074ZRE5</accession>
<dbReference type="KEGG" id="ovi:T265_03475"/>
<dbReference type="CTD" id="20317662"/>
<keyword evidence="2" id="KW-1185">Reference proteome</keyword>
<dbReference type="Proteomes" id="UP000054324">
    <property type="component" value="Unassembled WGS sequence"/>
</dbReference>
<name>A0A074ZRE5_OPIVI</name>
<evidence type="ECO:0000313" key="2">
    <source>
        <dbReference type="Proteomes" id="UP000054324"/>
    </source>
</evidence>
<reference evidence="1 2" key="1">
    <citation type="submission" date="2013-11" db="EMBL/GenBank/DDBJ databases">
        <title>Opisthorchis viverrini - life in the bile duct.</title>
        <authorList>
            <person name="Young N.D."/>
            <person name="Nagarajan N."/>
            <person name="Lin S.J."/>
            <person name="Korhonen P.K."/>
            <person name="Jex A.R."/>
            <person name="Hall R.S."/>
            <person name="Safavi-Hemami H."/>
            <person name="Kaewkong W."/>
            <person name="Bertrand D."/>
            <person name="Gao S."/>
            <person name="Seet Q."/>
            <person name="Wongkham S."/>
            <person name="Teh B.T."/>
            <person name="Wongkham C."/>
            <person name="Intapan P.M."/>
            <person name="Maleewong W."/>
            <person name="Yang X."/>
            <person name="Hu M."/>
            <person name="Wang Z."/>
            <person name="Hofmann A."/>
            <person name="Sternberg P.W."/>
            <person name="Tan P."/>
            <person name="Wang J."/>
            <person name="Gasser R.B."/>
        </authorList>
    </citation>
    <scope>NUCLEOTIDE SEQUENCE [LARGE SCALE GENOMIC DNA]</scope>
</reference>
<dbReference type="RefSeq" id="XP_009166239.1">
    <property type="nucleotide sequence ID" value="XM_009167975.1"/>
</dbReference>
<dbReference type="EMBL" id="KL596668">
    <property type="protein sequence ID" value="KER29993.1"/>
    <property type="molecule type" value="Genomic_DNA"/>
</dbReference>
<proteinExistence type="predicted"/>
<gene>
    <name evidence="1" type="ORF">T265_03475</name>
</gene>
<organism evidence="1 2">
    <name type="scientific">Opisthorchis viverrini</name>
    <name type="common">Southeast Asian liver fluke</name>
    <dbReference type="NCBI Taxonomy" id="6198"/>
    <lineage>
        <taxon>Eukaryota</taxon>
        <taxon>Metazoa</taxon>
        <taxon>Spiralia</taxon>
        <taxon>Lophotrochozoa</taxon>
        <taxon>Platyhelminthes</taxon>
        <taxon>Trematoda</taxon>
        <taxon>Digenea</taxon>
        <taxon>Opisthorchiida</taxon>
        <taxon>Opisthorchiata</taxon>
        <taxon>Opisthorchiidae</taxon>
        <taxon>Opisthorchis</taxon>
    </lineage>
</organism>
<evidence type="ECO:0000313" key="1">
    <source>
        <dbReference type="EMBL" id="KER29993.1"/>
    </source>
</evidence>